<dbReference type="SUPFAM" id="SSF50494">
    <property type="entry name" value="Trypsin-like serine proteases"/>
    <property type="match status" value="1"/>
</dbReference>
<feature type="region of interest" description="Disordered" evidence="1">
    <location>
        <begin position="311"/>
        <end position="330"/>
    </location>
</feature>
<feature type="transmembrane region" description="Helical" evidence="2">
    <location>
        <begin position="360"/>
        <end position="382"/>
    </location>
</feature>
<feature type="region of interest" description="Disordered" evidence="1">
    <location>
        <begin position="336"/>
        <end position="355"/>
    </location>
</feature>
<keyword evidence="2" id="KW-0812">Transmembrane</keyword>
<feature type="compositionally biased region" description="Low complexity" evidence="1">
    <location>
        <begin position="315"/>
        <end position="330"/>
    </location>
</feature>
<feature type="chain" id="PRO_5040832108" description="Peptidase S1 domain-containing protein" evidence="3">
    <location>
        <begin position="23"/>
        <end position="455"/>
    </location>
</feature>
<evidence type="ECO:0000256" key="1">
    <source>
        <dbReference type="SAM" id="MobiDB-lite"/>
    </source>
</evidence>
<keyword evidence="2" id="KW-0472">Membrane</keyword>
<evidence type="ECO:0000313" key="5">
    <source>
        <dbReference type="Proteomes" id="UP001139887"/>
    </source>
</evidence>
<proteinExistence type="predicted"/>
<evidence type="ECO:0000256" key="2">
    <source>
        <dbReference type="SAM" id="Phobius"/>
    </source>
</evidence>
<comment type="caution">
    <text evidence="4">The sequence shown here is derived from an EMBL/GenBank/DDBJ whole genome shotgun (WGS) entry which is preliminary data.</text>
</comment>
<dbReference type="InterPro" id="IPR043504">
    <property type="entry name" value="Peptidase_S1_PA_chymotrypsin"/>
</dbReference>
<dbReference type="Gene3D" id="2.40.10.10">
    <property type="entry name" value="Trypsin-like serine proteases"/>
    <property type="match status" value="2"/>
</dbReference>
<evidence type="ECO:0000313" key="4">
    <source>
        <dbReference type="EMBL" id="KAJ2848631.1"/>
    </source>
</evidence>
<keyword evidence="2" id="KW-1133">Transmembrane helix</keyword>
<dbReference type="EMBL" id="JANBUW010000147">
    <property type="protein sequence ID" value="KAJ2848631.1"/>
    <property type="molecule type" value="Genomic_DNA"/>
</dbReference>
<feature type="compositionally biased region" description="Low complexity" evidence="1">
    <location>
        <begin position="336"/>
        <end position="348"/>
    </location>
</feature>
<accession>A0A9W8IDA2</accession>
<gene>
    <name evidence="4" type="ORF">IWW36_003181</name>
</gene>
<feature type="region of interest" description="Disordered" evidence="1">
    <location>
        <begin position="432"/>
        <end position="455"/>
    </location>
</feature>
<organism evidence="4 5">
    <name type="scientific">Coemansia brasiliensis</name>
    <dbReference type="NCBI Taxonomy" id="2650707"/>
    <lineage>
        <taxon>Eukaryota</taxon>
        <taxon>Fungi</taxon>
        <taxon>Fungi incertae sedis</taxon>
        <taxon>Zoopagomycota</taxon>
        <taxon>Kickxellomycotina</taxon>
        <taxon>Kickxellomycetes</taxon>
        <taxon>Kickxellales</taxon>
        <taxon>Kickxellaceae</taxon>
        <taxon>Coemansia</taxon>
    </lineage>
</organism>
<keyword evidence="3" id="KW-0732">Signal</keyword>
<dbReference type="Proteomes" id="UP001139887">
    <property type="component" value="Unassembled WGS sequence"/>
</dbReference>
<reference evidence="4" key="1">
    <citation type="submission" date="2022-07" db="EMBL/GenBank/DDBJ databases">
        <title>Phylogenomic reconstructions and comparative analyses of Kickxellomycotina fungi.</title>
        <authorList>
            <person name="Reynolds N.K."/>
            <person name="Stajich J.E."/>
            <person name="Barry K."/>
            <person name="Grigoriev I.V."/>
            <person name="Crous P."/>
            <person name="Smith M.E."/>
        </authorList>
    </citation>
    <scope>NUCLEOTIDE SEQUENCE</scope>
    <source>
        <strain evidence="4">NRRL 1566</strain>
    </source>
</reference>
<name>A0A9W8IDA2_9FUNG</name>
<dbReference type="OrthoDB" id="5565075at2759"/>
<evidence type="ECO:0000256" key="3">
    <source>
        <dbReference type="SAM" id="SignalP"/>
    </source>
</evidence>
<dbReference type="InterPro" id="IPR009003">
    <property type="entry name" value="Peptidase_S1_PA"/>
</dbReference>
<sequence length="455" mass="48772">MRGIGVLSRLTVGLSLFAASLATEAAGQHTVVKRLETSSVLGMKGGILVKNGTPTTCELALVSNKLAFVAANCLEYKPNSNILDDSASYQVMVSDGGTGNVGTFNVESTEAHPKYNPITFANNVAIVKFSGGNDVQWKNYIAANPSDWSNEFYVKRSVSGGSWSMPQVQDATGGAPAECGQASPLYASNTKDFLCTNKFTTANKDGKTCASPFGTVYGVHDPNLAVAAIYSHSVVVGDSLCGSSEVYSYYTILSNFLEWGGAVAGSTIYLYTEDMSYVNNNDPNYAMVDPSGEPSISGLLVGGDLNSNQGVHIGPSSSSEAPAPTSSSADAISTVPISEAPSSSPEPAAAEEEEPKKNHLTTIIIIIAAVLLLLAIIGYLLWRRFRKRPTPTNMTTQYNDHQYAMGAQDYAPEYADDYNPNRQHLDNRIISRDGYPEDVKQRYSEDNGRNRDLID</sequence>
<keyword evidence="5" id="KW-1185">Reference proteome</keyword>
<dbReference type="AlphaFoldDB" id="A0A9W8IDA2"/>
<evidence type="ECO:0008006" key="6">
    <source>
        <dbReference type="Google" id="ProtNLM"/>
    </source>
</evidence>
<protein>
    <recommendedName>
        <fullName evidence="6">Peptidase S1 domain-containing protein</fullName>
    </recommendedName>
</protein>
<feature type="signal peptide" evidence="3">
    <location>
        <begin position="1"/>
        <end position="22"/>
    </location>
</feature>